<accession>A0A0J1FNW5</accession>
<evidence type="ECO:0000259" key="1">
    <source>
        <dbReference type="Pfam" id="PF14361"/>
    </source>
</evidence>
<protein>
    <recommendedName>
        <fullName evidence="1">RsbT co-antagonist protein RsbRD N-terminal domain-containing protein</fullName>
    </recommendedName>
</protein>
<dbReference type="EMBL" id="LDZY01000009">
    <property type="protein sequence ID" value="KLU65175.1"/>
    <property type="molecule type" value="Genomic_DNA"/>
</dbReference>
<dbReference type="STRING" id="476652.DEAC_c27270"/>
<proteinExistence type="predicted"/>
<dbReference type="AlphaFoldDB" id="A0A0J1FNW5"/>
<evidence type="ECO:0000313" key="3">
    <source>
        <dbReference type="Proteomes" id="UP000036356"/>
    </source>
</evidence>
<reference evidence="2 3" key="1">
    <citation type="submission" date="2015-06" db="EMBL/GenBank/DDBJ databases">
        <title>Draft genome of the moderately acidophilic sulfate reducer Candidatus Desulfosporosinus acididurans strain M1.</title>
        <authorList>
            <person name="Poehlein A."/>
            <person name="Petzsch P."/>
            <person name="Johnson B.D."/>
            <person name="Schloemann M."/>
            <person name="Daniel R."/>
            <person name="Muehling M."/>
        </authorList>
    </citation>
    <scope>NUCLEOTIDE SEQUENCE [LARGE SCALE GENOMIC DNA]</scope>
    <source>
        <strain evidence="2 3">M1</strain>
    </source>
</reference>
<comment type="caution">
    <text evidence="2">The sequence shown here is derived from an EMBL/GenBank/DDBJ whole genome shotgun (WGS) entry which is preliminary data.</text>
</comment>
<sequence>MDSKLKDLLEKKRSELVSKWIDAIISTYPKDPSGMLKNKKDRFENPIGHTITNVTQNLFQALLDEKSFTDCKQLLDDIIRVRAVQDFAPSKAVSFIFMLKNVVREELGKEIRQNQIYEEIFKFESQLDDLALFAFDIYSGCREQLNQLKTDELKRMTFTLLKKANLMSEIPAQEFEHKELKFNL</sequence>
<dbReference type="Proteomes" id="UP000036356">
    <property type="component" value="Unassembled WGS sequence"/>
</dbReference>
<feature type="domain" description="RsbT co-antagonist protein RsbRD N-terminal" evidence="1">
    <location>
        <begin position="15"/>
        <end position="147"/>
    </location>
</feature>
<name>A0A0J1FNW5_9FIRM</name>
<dbReference type="PATRIC" id="fig|476652.3.peg.2855"/>
<evidence type="ECO:0000313" key="2">
    <source>
        <dbReference type="EMBL" id="KLU65175.1"/>
    </source>
</evidence>
<organism evidence="2 3">
    <name type="scientific">Desulfosporosinus acididurans</name>
    <dbReference type="NCBI Taxonomy" id="476652"/>
    <lineage>
        <taxon>Bacteria</taxon>
        <taxon>Bacillati</taxon>
        <taxon>Bacillota</taxon>
        <taxon>Clostridia</taxon>
        <taxon>Eubacteriales</taxon>
        <taxon>Desulfitobacteriaceae</taxon>
        <taxon>Desulfosporosinus</taxon>
    </lineage>
</organism>
<dbReference type="RefSeq" id="WP_047810568.1">
    <property type="nucleotide sequence ID" value="NZ_LDZY01000009.1"/>
</dbReference>
<dbReference type="InterPro" id="IPR025751">
    <property type="entry name" value="RsbRD_N_dom"/>
</dbReference>
<keyword evidence="3" id="KW-1185">Reference proteome</keyword>
<dbReference type="Pfam" id="PF14361">
    <property type="entry name" value="RsbRD_N"/>
    <property type="match status" value="1"/>
</dbReference>
<gene>
    <name evidence="2" type="ORF">DEAC_c27270</name>
</gene>